<organism evidence="11 12">
    <name type="scientific">Actinocorallia herbida</name>
    <dbReference type="NCBI Taxonomy" id="58109"/>
    <lineage>
        <taxon>Bacteria</taxon>
        <taxon>Bacillati</taxon>
        <taxon>Actinomycetota</taxon>
        <taxon>Actinomycetes</taxon>
        <taxon>Streptosporangiales</taxon>
        <taxon>Thermomonosporaceae</taxon>
        <taxon>Actinocorallia</taxon>
    </lineage>
</organism>
<comment type="cofactor">
    <cofactor evidence="1 9">
        <name>Zn(2+)</name>
        <dbReference type="ChEBI" id="CHEBI:29105"/>
    </cofactor>
</comment>
<evidence type="ECO:0000256" key="3">
    <source>
        <dbReference type="ARBA" id="ARBA00013190"/>
    </source>
</evidence>
<dbReference type="PROSITE" id="PS00059">
    <property type="entry name" value="ADH_ZINC"/>
    <property type="match status" value="1"/>
</dbReference>
<keyword evidence="12" id="KW-1185">Reference proteome</keyword>
<dbReference type="GO" id="GO:0004022">
    <property type="term" value="F:alcohol dehydrogenase (NAD+) activity"/>
    <property type="evidence" value="ECO:0007669"/>
    <property type="project" value="UniProtKB-EC"/>
</dbReference>
<name>A0A3N1CZT1_9ACTN</name>
<comment type="catalytic activity">
    <reaction evidence="7">
        <text>a secondary alcohol + NAD(+) = a ketone + NADH + H(+)</text>
        <dbReference type="Rhea" id="RHEA:10740"/>
        <dbReference type="ChEBI" id="CHEBI:15378"/>
        <dbReference type="ChEBI" id="CHEBI:17087"/>
        <dbReference type="ChEBI" id="CHEBI:35681"/>
        <dbReference type="ChEBI" id="CHEBI:57540"/>
        <dbReference type="ChEBI" id="CHEBI:57945"/>
        <dbReference type="EC" id="1.1.1.1"/>
    </reaction>
</comment>
<dbReference type="InterPro" id="IPR036291">
    <property type="entry name" value="NAD(P)-bd_dom_sf"/>
</dbReference>
<dbReference type="EMBL" id="RJKE01000001">
    <property type="protein sequence ID" value="ROO86790.1"/>
    <property type="molecule type" value="Genomic_DNA"/>
</dbReference>
<evidence type="ECO:0000259" key="10">
    <source>
        <dbReference type="SMART" id="SM00829"/>
    </source>
</evidence>
<accession>A0A3N1CZT1</accession>
<evidence type="ECO:0000256" key="7">
    <source>
        <dbReference type="ARBA" id="ARBA00049164"/>
    </source>
</evidence>
<dbReference type="PANTHER" id="PTHR42940">
    <property type="entry name" value="ALCOHOL DEHYDROGENASE 1-RELATED"/>
    <property type="match status" value="1"/>
</dbReference>
<dbReference type="Pfam" id="PF00107">
    <property type="entry name" value="ADH_zinc_N"/>
    <property type="match status" value="1"/>
</dbReference>
<dbReference type="AlphaFoldDB" id="A0A3N1CZT1"/>
<keyword evidence="4 9" id="KW-0479">Metal-binding</keyword>
<dbReference type="SUPFAM" id="SSF51735">
    <property type="entry name" value="NAD(P)-binding Rossmann-fold domains"/>
    <property type="match status" value="1"/>
</dbReference>
<dbReference type="Gene3D" id="3.90.180.10">
    <property type="entry name" value="Medium-chain alcohol dehydrogenases, catalytic domain"/>
    <property type="match status" value="2"/>
</dbReference>
<dbReference type="OrthoDB" id="3567264at2"/>
<comment type="caution">
    <text evidence="11">The sequence shown here is derived from an EMBL/GenBank/DDBJ whole genome shotgun (WGS) entry which is preliminary data.</text>
</comment>
<proteinExistence type="inferred from homology"/>
<dbReference type="SUPFAM" id="SSF50129">
    <property type="entry name" value="GroES-like"/>
    <property type="match status" value="1"/>
</dbReference>
<comment type="catalytic activity">
    <reaction evidence="8">
        <text>a primary alcohol + NAD(+) = an aldehyde + NADH + H(+)</text>
        <dbReference type="Rhea" id="RHEA:10736"/>
        <dbReference type="ChEBI" id="CHEBI:15378"/>
        <dbReference type="ChEBI" id="CHEBI:15734"/>
        <dbReference type="ChEBI" id="CHEBI:17478"/>
        <dbReference type="ChEBI" id="CHEBI:57540"/>
        <dbReference type="ChEBI" id="CHEBI:57945"/>
        <dbReference type="EC" id="1.1.1.1"/>
    </reaction>
</comment>
<keyword evidence="6" id="KW-0560">Oxidoreductase</keyword>
<evidence type="ECO:0000256" key="5">
    <source>
        <dbReference type="ARBA" id="ARBA00022833"/>
    </source>
</evidence>
<reference evidence="11 12" key="1">
    <citation type="submission" date="2018-11" db="EMBL/GenBank/DDBJ databases">
        <title>Sequencing the genomes of 1000 actinobacteria strains.</title>
        <authorList>
            <person name="Klenk H.-P."/>
        </authorList>
    </citation>
    <scope>NUCLEOTIDE SEQUENCE [LARGE SCALE GENOMIC DNA]</scope>
    <source>
        <strain evidence="11 12">DSM 44254</strain>
    </source>
</reference>
<gene>
    <name evidence="11" type="ORF">EDD29_4371</name>
</gene>
<dbReference type="InterPro" id="IPR002328">
    <property type="entry name" value="ADH_Zn_CS"/>
</dbReference>
<dbReference type="SMART" id="SM00829">
    <property type="entry name" value="PKS_ER"/>
    <property type="match status" value="1"/>
</dbReference>
<evidence type="ECO:0000256" key="1">
    <source>
        <dbReference type="ARBA" id="ARBA00001947"/>
    </source>
</evidence>
<dbReference type="CDD" id="cd08254">
    <property type="entry name" value="hydroxyacyl_CoA_DH"/>
    <property type="match status" value="1"/>
</dbReference>
<sequence length="316" mass="32697">MKAWYFHEVGKPLTLEEIPDPVPGPGEVVIRTRAAGLCHSDIGYMDGTLASLLGPLPIVLGHETAGVVAELGAGVTGFRVGDRVAINADVDGPGTLIDGGFAEKVLARARELVRIPDGVDFDQAATATDAGRTSYHAVRTIGRVTGGTRVGLIGLGGLGMLGAAIAVSAGAEVHAAEINEDVHDRARAIGVRKIVKDVAELADDDLEVIIDFAGFGTTTAGAIDAVRRKGRVVQVGLARETATISVQNLVLKEVQLLGSVTGSNADVAGVLAMIADGTISAEVTPVPFTEIPAGFDRLIRGQAHGRLVAHFDDRGR</sequence>
<dbReference type="InterPro" id="IPR020843">
    <property type="entry name" value="ER"/>
</dbReference>
<keyword evidence="5 9" id="KW-0862">Zinc</keyword>
<dbReference type="PANTHER" id="PTHR42940:SF8">
    <property type="entry name" value="VACUOLAR PROTEIN SORTING-ASSOCIATED PROTEIN 11"/>
    <property type="match status" value="1"/>
</dbReference>
<evidence type="ECO:0000256" key="8">
    <source>
        <dbReference type="ARBA" id="ARBA00049243"/>
    </source>
</evidence>
<dbReference type="RefSeq" id="WP_123666156.1">
    <property type="nucleotide sequence ID" value="NZ_RJKE01000001.1"/>
</dbReference>
<dbReference type="InterPro" id="IPR013154">
    <property type="entry name" value="ADH-like_N"/>
</dbReference>
<feature type="domain" description="Enoyl reductase (ER)" evidence="10">
    <location>
        <begin position="10"/>
        <end position="309"/>
    </location>
</feature>
<evidence type="ECO:0000313" key="12">
    <source>
        <dbReference type="Proteomes" id="UP000272400"/>
    </source>
</evidence>
<comment type="similarity">
    <text evidence="2 9">Belongs to the zinc-containing alcohol dehydrogenase family.</text>
</comment>
<evidence type="ECO:0000256" key="6">
    <source>
        <dbReference type="ARBA" id="ARBA00023002"/>
    </source>
</evidence>
<dbReference type="Gene3D" id="3.40.50.720">
    <property type="entry name" value="NAD(P)-binding Rossmann-like Domain"/>
    <property type="match status" value="1"/>
</dbReference>
<dbReference type="Proteomes" id="UP000272400">
    <property type="component" value="Unassembled WGS sequence"/>
</dbReference>
<evidence type="ECO:0000256" key="4">
    <source>
        <dbReference type="ARBA" id="ARBA00022723"/>
    </source>
</evidence>
<dbReference type="Pfam" id="PF08240">
    <property type="entry name" value="ADH_N"/>
    <property type="match status" value="1"/>
</dbReference>
<dbReference type="GO" id="GO:0008270">
    <property type="term" value="F:zinc ion binding"/>
    <property type="evidence" value="ECO:0007669"/>
    <property type="project" value="InterPro"/>
</dbReference>
<evidence type="ECO:0000256" key="2">
    <source>
        <dbReference type="ARBA" id="ARBA00008072"/>
    </source>
</evidence>
<evidence type="ECO:0000313" key="11">
    <source>
        <dbReference type="EMBL" id="ROO86790.1"/>
    </source>
</evidence>
<evidence type="ECO:0000256" key="9">
    <source>
        <dbReference type="RuleBase" id="RU361277"/>
    </source>
</evidence>
<dbReference type="EC" id="1.1.1.1" evidence="3"/>
<dbReference type="InterPro" id="IPR011032">
    <property type="entry name" value="GroES-like_sf"/>
</dbReference>
<protein>
    <recommendedName>
        <fullName evidence="3">alcohol dehydrogenase</fullName>
        <ecNumber evidence="3">1.1.1.1</ecNumber>
    </recommendedName>
</protein>
<dbReference type="InterPro" id="IPR013149">
    <property type="entry name" value="ADH-like_C"/>
</dbReference>